<name>A0A2M7XAW4_9BACT</name>
<feature type="domain" description="VOC" evidence="1">
    <location>
        <begin position="1"/>
        <end position="129"/>
    </location>
</feature>
<reference evidence="3" key="1">
    <citation type="submission" date="2017-09" db="EMBL/GenBank/DDBJ databases">
        <title>Depth-based differentiation of microbial function through sediment-hosted aquifers and enrichment of novel symbionts in the deep terrestrial subsurface.</title>
        <authorList>
            <person name="Probst A.J."/>
            <person name="Ladd B."/>
            <person name="Jarett J.K."/>
            <person name="Geller-Mcgrath D.E."/>
            <person name="Sieber C.M.K."/>
            <person name="Emerson J.B."/>
            <person name="Anantharaman K."/>
            <person name="Thomas B.C."/>
            <person name="Malmstrom R."/>
            <person name="Stieglmeier M."/>
            <person name="Klingl A."/>
            <person name="Woyke T."/>
            <person name="Ryan C.M."/>
            <person name="Banfield J.F."/>
        </authorList>
    </citation>
    <scope>NUCLEOTIDE SEQUENCE [LARGE SCALE GENOMIC DNA]</scope>
</reference>
<dbReference type="InterPro" id="IPR029068">
    <property type="entry name" value="Glyas_Bleomycin-R_OHBP_Dase"/>
</dbReference>
<dbReference type="Pfam" id="PF00903">
    <property type="entry name" value="Glyoxalase"/>
    <property type="match status" value="1"/>
</dbReference>
<gene>
    <name evidence="2" type="ORF">CO174_05505</name>
</gene>
<evidence type="ECO:0000313" key="2">
    <source>
        <dbReference type="EMBL" id="PJA45010.1"/>
    </source>
</evidence>
<sequence>MIDHITLRVRDLVQSKRFYDQVLKPLKMTVNFGSVEDGFWGFGDGKDPEFEISEGRFFISETEEGSCFVPVHVAFRAKNQATVRAFYEAALASGGTDNGAPGLRPDYGETYFAAFVLDPDGNNIEAVTFDA</sequence>
<dbReference type="InterPro" id="IPR037523">
    <property type="entry name" value="VOC_core"/>
</dbReference>
<accession>A0A2M7XAW4</accession>
<comment type="caution">
    <text evidence="2">The sequence shown here is derived from an EMBL/GenBank/DDBJ whole genome shotgun (WGS) entry which is preliminary data.</text>
</comment>
<protein>
    <submittedName>
        <fullName evidence="2">Lactoylglutathione lyase</fullName>
    </submittedName>
</protein>
<evidence type="ECO:0000259" key="1">
    <source>
        <dbReference type="PROSITE" id="PS51819"/>
    </source>
</evidence>
<dbReference type="AlphaFoldDB" id="A0A2M7XAW4"/>
<dbReference type="PANTHER" id="PTHR35006:SF2">
    <property type="entry name" value="GLYOXALASE FAMILY PROTEIN (AFU_ORTHOLOGUE AFUA_5G14830)"/>
    <property type="match status" value="1"/>
</dbReference>
<dbReference type="InterPro" id="IPR004360">
    <property type="entry name" value="Glyas_Fos-R_dOase_dom"/>
</dbReference>
<proteinExistence type="predicted"/>
<dbReference type="Gene3D" id="3.10.180.10">
    <property type="entry name" value="2,3-Dihydroxybiphenyl 1,2-Dioxygenase, domain 1"/>
    <property type="match status" value="1"/>
</dbReference>
<dbReference type="SUPFAM" id="SSF54593">
    <property type="entry name" value="Glyoxalase/Bleomycin resistance protein/Dihydroxybiphenyl dioxygenase"/>
    <property type="match status" value="1"/>
</dbReference>
<dbReference type="PROSITE" id="PS51819">
    <property type="entry name" value="VOC"/>
    <property type="match status" value="1"/>
</dbReference>
<dbReference type="GO" id="GO:0016829">
    <property type="term" value="F:lyase activity"/>
    <property type="evidence" value="ECO:0007669"/>
    <property type="project" value="UniProtKB-KW"/>
</dbReference>
<dbReference type="PANTHER" id="PTHR35006">
    <property type="entry name" value="GLYOXALASE FAMILY PROTEIN (AFU_ORTHOLOGUE AFUA_5G14830)"/>
    <property type="match status" value="1"/>
</dbReference>
<dbReference type="EMBL" id="PFWU01000055">
    <property type="protein sequence ID" value="PJA45010.1"/>
    <property type="molecule type" value="Genomic_DNA"/>
</dbReference>
<dbReference type="CDD" id="cd07262">
    <property type="entry name" value="VOC_like"/>
    <property type="match status" value="1"/>
</dbReference>
<dbReference type="Proteomes" id="UP000229385">
    <property type="component" value="Unassembled WGS sequence"/>
</dbReference>
<organism evidence="2 3">
    <name type="scientific">Candidatus Uhrbacteria bacterium CG_4_9_14_3_um_filter_50_9</name>
    <dbReference type="NCBI Taxonomy" id="1975035"/>
    <lineage>
        <taxon>Bacteria</taxon>
        <taxon>Candidatus Uhriibacteriota</taxon>
    </lineage>
</organism>
<evidence type="ECO:0000313" key="3">
    <source>
        <dbReference type="Proteomes" id="UP000229385"/>
    </source>
</evidence>
<keyword evidence="2" id="KW-0456">Lyase</keyword>